<dbReference type="InterPro" id="IPR021508">
    <property type="entry name" value="Gp17-like"/>
</dbReference>
<dbReference type="RefSeq" id="WP_138288207.1">
    <property type="nucleotide sequence ID" value="NZ_CP058350.1"/>
</dbReference>
<protein>
    <submittedName>
        <fullName evidence="1">DUF3168 domain-containing protein</fullName>
    </submittedName>
</protein>
<dbReference type="EMBL" id="CP058350">
    <property type="protein sequence ID" value="QLF69870.1"/>
    <property type="molecule type" value="Genomic_DNA"/>
</dbReference>
<name>A0ABX6QNQ7_9HYPH</name>
<sequence length="132" mass="14483">MGAKVNDLLVALQSAVSSDPVLTGFLGSDGLTDRRHRATRLPRLSLGSVESRDYSTASEASLECFLTLEIWSETGRREAELLADRLRALALGLGENIGETRLANMLHRRTASRRDMRTGLFVAEVTVRAVLE</sequence>
<accession>A0ABX6QNQ7</accession>
<dbReference type="Gene3D" id="3.30.2000.30">
    <property type="match status" value="1"/>
</dbReference>
<evidence type="ECO:0000313" key="2">
    <source>
        <dbReference type="Proteomes" id="UP000308530"/>
    </source>
</evidence>
<dbReference type="Proteomes" id="UP000308530">
    <property type="component" value="Chromosome"/>
</dbReference>
<reference evidence="1 2" key="1">
    <citation type="submission" date="2020-06" db="EMBL/GenBank/DDBJ databases">
        <title>Genome sequence of Rhizobium sp strain ADMK78.</title>
        <authorList>
            <person name="Rahi P."/>
        </authorList>
    </citation>
    <scope>NUCLEOTIDE SEQUENCE [LARGE SCALE GENOMIC DNA]</scope>
    <source>
        <strain evidence="1 2">ADMK78</strain>
    </source>
</reference>
<organism evidence="1 2">
    <name type="scientific">Peteryoungia desertarenae</name>
    <dbReference type="NCBI Taxonomy" id="1813451"/>
    <lineage>
        <taxon>Bacteria</taxon>
        <taxon>Pseudomonadati</taxon>
        <taxon>Pseudomonadota</taxon>
        <taxon>Alphaproteobacteria</taxon>
        <taxon>Hyphomicrobiales</taxon>
        <taxon>Rhizobiaceae</taxon>
        <taxon>Peteryoungia</taxon>
    </lineage>
</organism>
<dbReference type="InterPro" id="IPR053745">
    <property type="entry name" value="Viral_Tail_Comp_sf"/>
</dbReference>
<keyword evidence="2" id="KW-1185">Reference proteome</keyword>
<dbReference type="Pfam" id="PF11367">
    <property type="entry name" value="Tail_completion_gp17"/>
    <property type="match status" value="1"/>
</dbReference>
<gene>
    <name evidence="1" type="ORF">FE840_010150</name>
</gene>
<proteinExistence type="predicted"/>
<evidence type="ECO:0000313" key="1">
    <source>
        <dbReference type="EMBL" id="QLF69870.1"/>
    </source>
</evidence>